<dbReference type="RefSeq" id="WP_083482233.1">
    <property type="nucleotide sequence ID" value="NZ_BMWR01000007.1"/>
</dbReference>
<dbReference type="STRING" id="270918.APR42_11770"/>
<protein>
    <recommendedName>
        <fullName evidence="4">DUF4402 domain-containing protein</fullName>
    </recommendedName>
</protein>
<evidence type="ECO:0008006" key="4">
    <source>
        <dbReference type="Google" id="ProtNLM"/>
    </source>
</evidence>
<dbReference type="Pfam" id="PF14352">
    <property type="entry name" value="DUF4402"/>
    <property type="match status" value="1"/>
</dbReference>
<keyword evidence="3" id="KW-1185">Reference proteome</keyword>
<gene>
    <name evidence="2" type="ORF">APR42_11770</name>
</gene>
<feature type="chain" id="PRO_5006389039" description="DUF4402 domain-containing protein" evidence="1">
    <location>
        <begin position="26"/>
        <end position="172"/>
    </location>
</feature>
<accession>A0A0Q9Z2Z3</accession>
<organism evidence="2 3">
    <name type="scientific">Salegentibacter mishustinae</name>
    <dbReference type="NCBI Taxonomy" id="270918"/>
    <lineage>
        <taxon>Bacteria</taxon>
        <taxon>Pseudomonadati</taxon>
        <taxon>Bacteroidota</taxon>
        <taxon>Flavobacteriia</taxon>
        <taxon>Flavobacteriales</taxon>
        <taxon>Flavobacteriaceae</taxon>
        <taxon>Salegentibacter</taxon>
    </lineage>
</organism>
<dbReference type="Proteomes" id="UP000051643">
    <property type="component" value="Unassembled WGS sequence"/>
</dbReference>
<proteinExistence type="predicted"/>
<sequence>MYNFSFNKTYFWLLLFTFSVMEVSAQENPPIPIEVEVRTSRNLNFGSFTAGNSGGNVTVSYDDQRSVDGDIFELNFGQPVSAALFDVYANPGTIIQIEDMGPFTLENQETGLQIQLFINSFSTGQRTFVTQAPNAQTPNEIFVGGTLRIPSDNSGNLPGTYFGNFTLNFIHQ</sequence>
<reference evidence="2" key="1">
    <citation type="submission" date="2015-10" db="EMBL/GenBank/DDBJ databases">
        <title>Draft genome sequence of Salegentibacter mishustinae KCTC 12263.</title>
        <authorList>
            <person name="Lin W."/>
            <person name="Zheng Q."/>
        </authorList>
    </citation>
    <scope>NUCLEOTIDE SEQUENCE [LARGE SCALE GENOMIC DNA]</scope>
    <source>
        <strain evidence="2">KCTC 12263</strain>
    </source>
</reference>
<keyword evidence="1" id="KW-0732">Signal</keyword>
<dbReference type="InterPro" id="IPR025514">
    <property type="entry name" value="DUF4402"/>
</dbReference>
<dbReference type="AlphaFoldDB" id="A0A0Q9Z2Z3"/>
<feature type="signal peptide" evidence="1">
    <location>
        <begin position="1"/>
        <end position="25"/>
    </location>
</feature>
<evidence type="ECO:0000256" key="1">
    <source>
        <dbReference type="SAM" id="SignalP"/>
    </source>
</evidence>
<dbReference type="OrthoDB" id="1443914at2"/>
<name>A0A0Q9Z2Z3_9FLAO</name>
<evidence type="ECO:0000313" key="3">
    <source>
        <dbReference type="Proteomes" id="UP000051643"/>
    </source>
</evidence>
<dbReference type="EMBL" id="LKTP01000037">
    <property type="protein sequence ID" value="KRG27179.1"/>
    <property type="molecule type" value="Genomic_DNA"/>
</dbReference>
<comment type="caution">
    <text evidence="2">The sequence shown here is derived from an EMBL/GenBank/DDBJ whole genome shotgun (WGS) entry which is preliminary data.</text>
</comment>
<evidence type="ECO:0000313" key="2">
    <source>
        <dbReference type="EMBL" id="KRG27179.1"/>
    </source>
</evidence>